<dbReference type="SMART" id="SM00389">
    <property type="entry name" value="HOX"/>
    <property type="match status" value="1"/>
</dbReference>
<name>A0A0N4Y479_NIPBR</name>
<evidence type="ECO:0000256" key="4">
    <source>
        <dbReference type="ARBA" id="ARBA00023242"/>
    </source>
</evidence>
<dbReference type="GO" id="GO:0000978">
    <property type="term" value="F:RNA polymerase II cis-regulatory region sequence-specific DNA binding"/>
    <property type="evidence" value="ECO:0007669"/>
    <property type="project" value="TreeGrafter"/>
</dbReference>
<dbReference type="GO" id="GO:0007417">
    <property type="term" value="P:central nervous system development"/>
    <property type="evidence" value="ECO:0007669"/>
    <property type="project" value="TreeGrafter"/>
</dbReference>
<evidence type="ECO:0000256" key="3">
    <source>
        <dbReference type="ARBA" id="ARBA00023155"/>
    </source>
</evidence>
<dbReference type="STRING" id="27835.A0A0N4Y479"/>
<dbReference type="AlphaFoldDB" id="A0A0N4Y479"/>
<dbReference type="Pfam" id="PF00046">
    <property type="entry name" value="Homeodomain"/>
    <property type="match status" value="1"/>
</dbReference>
<dbReference type="PROSITE" id="PS50071">
    <property type="entry name" value="HOMEOBOX_2"/>
    <property type="match status" value="1"/>
</dbReference>
<dbReference type="Proteomes" id="UP000271162">
    <property type="component" value="Unassembled WGS sequence"/>
</dbReference>
<dbReference type="GO" id="GO:0000981">
    <property type="term" value="F:DNA-binding transcription factor activity, RNA polymerase II-specific"/>
    <property type="evidence" value="ECO:0007669"/>
    <property type="project" value="TreeGrafter"/>
</dbReference>
<keyword evidence="4 5" id="KW-0539">Nucleus</keyword>
<accession>A0A0N4Y479</accession>
<evidence type="ECO:0000256" key="1">
    <source>
        <dbReference type="ARBA" id="ARBA00004123"/>
    </source>
</evidence>
<keyword evidence="2 5" id="KW-0238">DNA-binding</keyword>
<dbReference type="EMBL" id="UYSL01020365">
    <property type="protein sequence ID" value="VDL74270.1"/>
    <property type="molecule type" value="Genomic_DNA"/>
</dbReference>
<dbReference type="GO" id="GO:0005634">
    <property type="term" value="C:nucleus"/>
    <property type="evidence" value="ECO:0007669"/>
    <property type="project" value="UniProtKB-SubCell"/>
</dbReference>
<evidence type="ECO:0000313" key="9">
    <source>
        <dbReference type="EMBL" id="VDL74270.1"/>
    </source>
</evidence>
<proteinExistence type="predicted"/>
<feature type="domain" description="Homeobox" evidence="8">
    <location>
        <begin position="24"/>
        <end position="71"/>
    </location>
</feature>
<dbReference type="WBParaSite" id="NBR_0001068001-mRNA-1">
    <property type="protein sequence ID" value="NBR_0001068001-mRNA-1"/>
    <property type="gene ID" value="NBR_0001068001"/>
</dbReference>
<evidence type="ECO:0000256" key="7">
    <source>
        <dbReference type="SAM" id="MobiDB-lite"/>
    </source>
</evidence>
<dbReference type="InterPro" id="IPR009057">
    <property type="entry name" value="Homeodomain-like_sf"/>
</dbReference>
<comment type="subcellular location">
    <subcellularLocation>
        <location evidence="1 5 6">Nucleus</location>
    </subcellularLocation>
</comment>
<reference evidence="11" key="1">
    <citation type="submission" date="2017-02" db="UniProtKB">
        <authorList>
            <consortium name="WormBaseParasite"/>
        </authorList>
    </citation>
    <scope>IDENTIFICATION</scope>
</reference>
<gene>
    <name evidence="9" type="ORF">NBR_LOCUS10681</name>
</gene>
<keyword evidence="3 5" id="KW-0371">Homeobox</keyword>
<evidence type="ECO:0000256" key="2">
    <source>
        <dbReference type="ARBA" id="ARBA00023125"/>
    </source>
</evidence>
<evidence type="ECO:0000259" key="8">
    <source>
        <dbReference type="PROSITE" id="PS50071"/>
    </source>
</evidence>
<protein>
    <submittedName>
        <fullName evidence="11">Homeobox domain-containing protein</fullName>
    </submittedName>
</protein>
<dbReference type="PANTHER" id="PTHR24339">
    <property type="entry name" value="HOMEOBOX PROTEIN EMX-RELATED"/>
    <property type="match status" value="1"/>
</dbReference>
<feature type="region of interest" description="Disordered" evidence="7">
    <location>
        <begin position="1"/>
        <end position="29"/>
    </location>
</feature>
<dbReference type="CDD" id="cd00086">
    <property type="entry name" value="homeodomain"/>
    <property type="match status" value="1"/>
</dbReference>
<reference evidence="9 10" key="2">
    <citation type="submission" date="2018-11" db="EMBL/GenBank/DDBJ databases">
        <authorList>
            <consortium name="Pathogen Informatics"/>
        </authorList>
    </citation>
    <scope>NUCLEOTIDE SEQUENCE [LARGE SCALE GENOMIC DNA]</scope>
</reference>
<dbReference type="GO" id="GO:0030182">
    <property type="term" value="P:neuron differentiation"/>
    <property type="evidence" value="ECO:0007669"/>
    <property type="project" value="TreeGrafter"/>
</dbReference>
<evidence type="ECO:0000313" key="10">
    <source>
        <dbReference type="Proteomes" id="UP000271162"/>
    </source>
</evidence>
<evidence type="ECO:0000256" key="6">
    <source>
        <dbReference type="RuleBase" id="RU000682"/>
    </source>
</evidence>
<evidence type="ECO:0000313" key="11">
    <source>
        <dbReference type="WBParaSite" id="NBR_0001068001-mRNA-1"/>
    </source>
</evidence>
<dbReference type="InterPro" id="IPR050877">
    <property type="entry name" value="EMX-VAX-Noto_Homeobox_TFs"/>
</dbReference>
<feature type="DNA-binding region" description="Homeobox" evidence="5">
    <location>
        <begin position="26"/>
        <end position="72"/>
    </location>
</feature>
<dbReference type="InterPro" id="IPR001356">
    <property type="entry name" value="HD"/>
</dbReference>
<dbReference type="SUPFAM" id="SSF46689">
    <property type="entry name" value="Homeodomain-like"/>
    <property type="match status" value="1"/>
</dbReference>
<evidence type="ECO:0000256" key="5">
    <source>
        <dbReference type="PROSITE-ProRule" id="PRU00108"/>
    </source>
</evidence>
<organism evidence="11">
    <name type="scientific">Nippostrongylus brasiliensis</name>
    <name type="common">Rat hookworm</name>
    <dbReference type="NCBI Taxonomy" id="27835"/>
    <lineage>
        <taxon>Eukaryota</taxon>
        <taxon>Metazoa</taxon>
        <taxon>Ecdysozoa</taxon>
        <taxon>Nematoda</taxon>
        <taxon>Chromadorea</taxon>
        <taxon>Rhabditida</taxon>
        <taxon>Rhabditina</taxon>
        <taxon>Rhabditomorpha</taxon>
        <taxon>Strongyloidea</taxon>
        <taxon>Heligmosomidae</taxon>
        <taxon>Nippostrongylus</taxon>
    </lineage>
</organism>
<dbReference type="PANTHER" id="PTHR24339:SF28">
    <property type="entry name" value="E5-RELATED"/>
    <property type="match status" value="1"/>
</dbReference>
<keyword evidence="10" id="KW-1185">Reference proteome</keyword>
<dbReference type="Gene3D" id="1.10.10.60">
    <property type="entry name" value="Homeodomain-like"/>
    <property type="match status" value="1"/>
</dbReference>
<sequence length="98" mass="10924">MQFSNRPHSDAAVLTENKPAASEVRKKRHRTTFSPSQLHVLEEAFARQQYLVGTERVRLAALLNIGVAQVNREIAAHAGFEPAFHAYPGSMMVYDCSV</sequence>